<proteinExistence type="predicted"/>
<comment type="caution">
    <text evidence="1">The sequence shown here is derived from an EMBL/GenBank/DDBJ whole genome shotgun (WGS) entry which is preliminary data.</text>
</comment>
<evidence type="ECO:0000313" key="2">
    <source>
        <dbReference type="Proteomes" id="UP000193144"/>
    </source>
</evidence>
<sequence>MAPPQILTAFISVQPLEPVLVFSSADDAAYFQQHCRQGRILAEQNPRWVFLPRTAFC</sequence>
<reference evidence="1 2" key="1">
    <citation type="submission" date="2016-07" db="EMBL/GenBank/DDBJ databases">
        <title>Pervasive Adenine N6-methylation of Active Genes in Fungi.</title>
        <authorList>
            <consortium name="DOE Joint Genome Institute"/>
            <person name="Mondo S.J."/>
            <person name="Dannebaum R.O."/>
            <person name="Kuo R.C."/>
            <person name="Labutti K."/>
            <person name="Haridas S."/>
            <person name="Kuo A."/>
            <person name="Salamov A."/>
            <person name="Ahrendt S.R."/>
            <person name="Lipzen A."/>
            <person name="Sullivan W."/>
            <person name="Andreopoulos W.B."/>
            <person name="Clum A."/>
            <person name="Lindquist E."/>
            <person name="Daum C."/>
            <person name="Ramamoorthy G.K."/>
            <person name="Gryganskyi A."/>
            <person name="Culley D."/>
            <person name="Magnuson J.K."/>
            <person name="James T.Y."/>
            <person name="O'Malley M.A."/>
            <person name="Stajich J.E."/>
            <person name="Spatafora J.W."/>
            <person name="Visel A."/>
            <person name="Grigoriev I.V."/>
        </authorList>
    </citation>
    <scope>NUCLEOTIDE SEQUENCE [LARGE SCALE GENOMIC DNA]</scope>
    <source>
        <strain evidence="1 2">CBS 115471</strain>
    </source>
</reference>
<name>A0A1Y1YT29_9PLEO</name>
<feature type="non-terminal residue" evidence="1">
    <location>
        <position position="57"/>
    </location>
</feature>
<gene>
    <name evidence="1" type="ORF">BCR34DRAFT_668032</name>
</gene>
<dbReference type="Proteomes" id="UP000193144">
    <property type="component" value="Unassembled WGS sequence"/>
</dbReference>
<protein>
    <submittedName>
        <fullName evidence="1">Uncharacterized protein</fullName>
    </submittedName>
</protein>
<keyword evidence="2" id="KW-1185">Reference proteome</keyword>
<accession>A0A1Y1YT29</accession>
<dbReference type="OrthoDB" id="3856336at2759"/>
<organism evidence="1 2">
    <name type="scientific">Clohesyomyces aquaticus</name>
    <dbReference type="NCBI Taxonomy" id="1231657"/>
    <lineage>
        <taxon>Eukaryota</taxon>
        <taxon>Fungi</taxon>
        <taxon>Dikarya</taxon>
        <taxon>Ascomycota</taxon>
        <taxon>Pezizomycotina</taxon>
        <taxon>Dothideomycetes</taxon>
        <taxon>Pleosporomycetidae</taxon>
        <taxon>Pleosporales</taxon>
        <taxon>Lindgomycetaceae</taxon>
        <taxon>Clohesyomyces</taxon>
    </lineage>
</organism>
<dbReference type="EMBL" id="MCFA01000173">
    <property type="protein sequence ID" value="ORY01193.1"/>
    <property type="molecule type" value="Genomic_DNA"/>
</dbReference>
<evidence type="ECO:0000313" key="1">
    <source>
        <dbReference type="EMBL" id="ORY01193.1"/>
    </source>
</evidence>
<dbReference type="AlphaFoldDB" id="A0A1Y1YT29"/>